<dbReference type="GO" id="GO:0005886">
    <property type="term" value="C:plasma membrane"/>
    <property type="evidence" value="ECO:0007669"/>
    <property type="project" value="UniProtKB-SubCell"/>
</dbReference>
<feature type="transmembrane region" description="Helical" evidence="7">
    <location>
        <begin position="372"/>
        <end position="393"/>
    </location>
</feature>
<dbReference type="Gene3D" id="1.20.1250.20">
    <property type="entry name" value="MFS general substrate transporter like domains"/>
    <property type="match status" value="1"/>
</dbReference>
<dbReference type="Pfam" id="PF07690">
    <property type="entry name" value="MFS_1"/>
    <property type="match status" value="1"/>
</dbReference>
<proteinExistence type="predicted"/>
<dbReference type="PANTHER" id="PTHR42718:SF42">
    <property type="entry name" value="EXPORT PROTEIN"/>
    <property type="match status" value="1"/>
</dbReference>
<dbReference type="CDD" id="cd17321">
    <property type="entry name" value="MFS_MMR_MDR_like"/>
    <property type="match status" value="1"/>
</dbReference>
<feature type="transmembrane region" description="Helical" evidence="7">
    <location>
        <begin position="316"/>
        <end position="335"/>
    </location>
</feature>
<dbReference type="AlphaFoldDB" id="A0A2A2CXR0"/>
<dbReference type="InterPro" id="IPR011701">
    <property type="entry name" value="MFS"/>
</dbReference>
<dbReference type="InterPro" id="IPR005829">
    <property type="entry name" value="Sugar_transporter_CS"/>
</dbReference>
<keyword evidence="4 7" id="KW-0472">Membrane</keyword>
<dbReference type="Proteomes" id="UP000218944">
    <property type="component" value="Unassembled WGS sequence"/>
</dbReference>
<dbReference type="PANTHER" id="PTHR42718">
    <property type="entry name" value="MAJOR FACILITATOR SUPERFAMILY MULTIDRUG TRANSPORTER MFSC"/>
    <property type="match status" value="1"/>
</dbReference>
<feature type="transmembrane region" description="Helical" evidence="7">
    <location>
        <begin position="284"/>
        <end position="310"/>
    </location>
</feature>
<dbReference type="GO" id="GO:0022857">
    <property type="term" value="F:transmembrane transporter activity"/>
    <property type="evidence" value="ECO:0007669"/>
    <property type="project" value="InterPro"/>
</dbReference>
<feature type="transmembrane region" description="Helical" evidence="7">
    <location>
        <begin position="240"/>
        <end position="263"/>
    </location>
</feature>
<protein>
    <submittedName>
        <fullName evidence="9">MFS transporter</fullName>
    </submittedName>
</protein>
<evidence type="ECO:0000256" key="6">
    <source>
        <dbReference type="SAM" id="MobiDB-lite"/>
    </source>
</evidence>
<evidence type="ECO:0000313" key="9">
    <source>
        <dbReference type="EMBL" id="PAU44061.1"/>
    </source>
</evidence>
<reference evidence="9 10" key="1">
    <citation type="submission" date="2017-08" db="EMBL/GenBank/DDBJ databases">
        <title>Genome sequence of Streptomyces albireticuli NRRL B-1670.</title>
        <authorList>
            <person name="Graham D.E."/>
            <person name="Mahan K.M."/>
            <person name="Klingeman D.M."/>
            <person name="Hettich R.L."/>
            <person name="Parry R.J."/>
            <person name="Spain J.C."/>
        </authorList>
    </citation>
    <scope>NUCLEOTIDE SEQUENCE [LARGE SCALE GENOMIC DNA]</scope>
    <source>
        <strain evidence="9 10">NRRL B-1670</strain>
    </source>
</reference>
<evidence type="ECO:0000256" key="1">
    <source>
        <dbReference type="ARBA" id="ARBA00004651"/>
    </source>
</evidence>
<keyword evidence="5" id="KW-0046">Antibiotic resistance</keyword>
<dbReference type="InterPro" id="IPR036259">
    <property type="entry name" value="MFS_trans_sf"/>
</dbReference>
<dbReference type="SUPFAM" id="SSF103473">
    <property type="entry name" value="MFS general substrate transporter"/>
    <property type="match status" value="1"/>
</dbReference>
<feature type="transmembrane region" description="Helical" evidence="7">
    <location>
        <begin position="117"/>
        <end position="139"/>
    </location>
</feature>
<evidence type="ECO:0000256" key="5">
    <source>
        <dbReference type="ARBA" id="ARBA00023251"/>
    </source>
</evidence>
<evidence type="ECO:0000256" key="3">
    <source>
        <dbReference type="ARBA" id="ARBA00022989"/>
    </source>
</evidence>
<keyword evidence="3 7" id="KW-1133">Transmembrane helix</keyword>
<comment type="subcellular location">
    <subcellularLocation>
        <location evidence="1">Cell membrane</location>
        <topology evidence="1">Multi-pass membrane protein</topology>
    </subcellularLocation>
</comment>
<evidence type="ECO:0000256" key="4">
    <source>
        <dbReference type="ARBA" id="ARBA00023136"/>
    </source>
</evidence>
<evidence type="ECO:0000259" key="8">
    <source>
        <dbReference type="PROSITE" id="PS50850"/>
    </source>
</evidence>
<keyword evidence="10" id="KW-1185">Reference proteome</keyword>
<comment type="caution">
    <text evidence="9">The sequence shown here is derived from an EMBL/GenBank/DDBJ whole genome shotgun (WGS) entry which is preliminary data.</text>
</comment>
<accession>A0A2A2CXR0</accession>
<feature type="region of interest" description="Disordered" evidence="6">
    <location>
        <begin position="1"/>
        <end position="21"/>
    </location>
</feature>
<dbReference type="EMBL" id="NSJV01000708">
    <property type="protein sequence ID" value="PAU44061.1"/>
    <property type="molecule type" value="Genomic_DNA"/>
</dbReference>
<evidence type="ECO:0000256" key="7">
    <source>
        <dbReference type="SAM" id="Phobius"/>
    </source>
</evidence>
<organism evidence="9 10">
    <name type="scientific">Streptomyces albireticuli</name>
    <dbReference type="NCBI Taxonomy" id="1940"/>
    <lineage>
        <taxon>Bacteria</taxon>
        <taxon>Bacillati</taxon>
        <taxon>Actinomycetota</taxon>
        <taxon>Actinomycetes</taxon>
        <taxon>Kitasatosporales</taxon>
        <taxon>Streptomycetaceae</taxon>
        <taxon>Streptomyces</taxon>
    </lineage>
</organism>
<feature type="transmembrane region" description="Helical" evidence="7">
    <location>
        <begin position="64"/>
        <end position="84"/>
    </location>
</feature>
<evidence type="ECO:0000313" key="10">
    <source>
        <dbReference type="Proteomes" id="UP000218944"/>
    </source>
</evidence>
<feature type="transmembrane region" description="Helical" evidence="7">
    <location>
        <begin position="216"/>
        <end position="234"/>
    </location>
</feature>
<feature type="transmembrane region" description="Helical" evidence="7">
    <location>
        <begin position="21"/>
        <end position="44"/>
    </location>
</feature>
<feature type="transmembrane region" description="Helical" evidence="7">
    <location>
        <begin position="151"/>
        <end position="169"/>
    </location>
</feature>
<evidence type="ECO:0000256" key="2">
    <source>
        <dbReference type="ARBA" id="ARBA00022692"/>
    </source>
</evidence>
<feature type="transmembrane region" description="Helical" evidence="7">
    <location>
        <begin position="93"/>
        <end position="111"/>
    </location>
</feature>
<sequence>MTSMDPERAAPRVSPPGSGHRWPRAATVALCLGFFVLGTHLTVLDVAVPALRHDLGATLAQSQWIVGGYALVLGVSVLAAGAVADRAGRRRSLVAGLALCGAVSALGALARHPGHLIAARCGMGLGAALLTAVAFSLLGDLHRGAAARCRASTAGAVAGVAGGLTGPAVGGLLVEAFSWRAAFWIDVPLTAVALALVLALVPASRAAAPGPARTDFGGLVLSAAGFLALVLAFVESPARGWTAPAVLTGYGAAAVLLACFAGWERRTRHPVLPPSPPRDARVSTGAACLVLMSLVLFGALFVLILSLQAVRGCSPWQAGALVLPLPAALAVGAGAAQPLLARFGERLPVVLGLTLLTCAFAVQAGTRAGSGYGRVVTFELVAGLGAGLVAWAATETVMGAVPRERPGLGPAVHEATRQLGAALGVAVQGSVLSTVCASRLGEGAGDAVPLPLATPSRGAGALPAVAREAFAAAVATTAMTAAVISLVATTAAWYWLPAGRAAVADGTE</sequence>
<keyword evidence="2 7" id="KW-0812">Transmembrane</keyword>
<dbReference type="PROSITE" id="PS50850">
    <property type="entry name" value="MFS"/>
    <property type="match status" value="1"/>
</dbReference>
<feature type="domain" description="Major facilitator superfamily (MFS) profile" evidence="8">
    <location>
        <begin position="26"/>
        <end position="500"/>
    </location>
</feature>
<feature type="transmembrane region" description="Helical" evidence="7">
    <location>
        <begin position="181"/>
        <end position="204"/>
    </location>
</feature>
<gene>
    <name evidence="9" type="ORF">CK936_36890</name>
</gene>
<dbReference type="PROSITE" id="PS00216">
    <property type="entry name" value="SUGAR_TRANSPORT_1"/>
    <property type="match status" value="1"/>
</dbReference>
<dbReference type="InterPro" id="IPR020846">
    <property type="entry name" value="MFS_dom"/>
</dbReference>
<feature type="transmembrane region" description="Helical" evidence="7">
    <location>
        <begin position="470"/>
        <end position="496"/>
    </location>
</feature>
<name>A0A2A2CXR0_9ACTN</name>
<dbReference type="GO" id="GO:0046677">
    <property type="term" value="P:response to antibiotic"/>
    <property type="evidence" value="ECO:0007669"/>
    <property type="project" value="UniProtKB-KW"/>
</dbReference>
<feature type="transmembrane region" description="Helical" evidence="7">
    <location>
        <begin position="347"/>
        <end position="366"/>
    </location>
</feature>
<feature type="compositionally biased region" description="Basic and acidic residues" evidence="6">
    <location>
        <begin position="1"/>
        <end position="10"/>
    </location>
</feature>